<evidence type="ECO:0000313" key="2">
    <source>
        <dbReference type="EMBL" id="CDJ54286.1"/>
    </source>
</evidence>
<sequence>MSTHLREGRSQSGDGASTGNAALFCEPALAAKADEAPFSEEYYGRLIARTALLQDMTEGDLKAPNDSVGPAAIPAILIGGFVAVLTAVSA</sequence>
<keyword evidence="1" id="KW-0812">Transmembrane</keyword>
<organism evidence="2 3">
    <name type="scientific">Eimeria brunetti</name>
    <dbReference type="NCBI Taxonomy" id="51314"/>
    <lineage>
        <taxon>Eukaryota</taxon>
        <taxon>Sar</taxon>
        <taxon>Alveolata</taxon>
        <taxon>Apicomplexa</taxon>
        <taxon>Conoidasida</taxon>
        <taxon>Coccidia</taxon>
        <taxon>Eucoccidiorida</taxon>
        <taxon>Eimeriorina</taxon>
        <taxon>Eimeriidae</taxon>
        <taxon>Eimeria</taxon>
    </lineage>
</organism>
<dbReference type="EMBL" id="HG716015">
    <property type="protein sequence ID" value="CDJ54286.1"/>
    <property type="molecule type" value="Genomic_DNA"/>
</dbReference>
<keyword evidence="1" id="KW-0472">Membrane</keyword>
<dbReference type="Proteomes" id="UP000030750">
    <property type="component" value="Unassembled WGS sequence"/>
</dbReference>
<reference evidence="2" key="2">
    <citation type="submission" date="2013-10" db="EMBL/GenBank/DDBJ databases">
        <authorList>
            <person name="Aslett M."/>
        </authorList>
    </citation>
    <scope>NUCLEOTIDE SEQUENCE [LARGE SCALE GENOMIC DNA]</scope>
    <source>
        <strain evidence="2">Houghton</strain>
    </source>
</reference>
<reference evidence="2" key="1">
    <citation type="submission" date="2013-10" db="EMBL/GenBank/DDBJ databases">
        <title>Genomic analysis of the causative agents of coccidiosis in chickens.</title>
        <authorList>
            <person name="Reid A.J."/>
            <person name="Blake D."/>
            <person name="Billington K."/>
            <person name="Browne H."/>
            <person name="Dunn M."/>
            <person name="Hung S."/>
            <person name="Kawahara F."/>
            <person name="Miranda-Saavedra D."/>
            <person name="Mourier T."/>
            <person name="Nagra H."/>
            <person name="Otto T.D."/>
            <person name="Rawlings N."/>
            <person name="Sanchez A."/>
            <person name="Sanders M."/>
            <person name="Subramaniam C."/>
            <person name="Tay Y."/>
            <person name="Dear P."/>
            <person name="Doerig C."/>
            <person name="Gruber A."/>
            <person name="Parkinson J."/>
            <person name="Shirley M."/>
            <person name="Wan K.L."/>
            <person name="Berriman M."/>
            <person name="Tomley F."/>
            <person name="Pain A."/>
        </authorList>
    </citation>
    <scope>NUCLEOTIDE SEQUENCE [LARGE SCALE GENOMIC DNA]</scope>
    <source>
        <strain evidence="2">Houghton</strain>
    </source>
</reference>
<gene>
    <name evidence="2" type="ORF">EBH_0045840</name>
</gene>
<keyword evidence="3" id="KW-1185">Reference proteome</keyword>
<proteinExistence type="predicted"/>
<evidence type="ECO:0000256" key="1">
    <source>
        <dbReference type="SAM" id="Phobius"/>
    </source>
</evidence>
<feature type="transmembrane region" description="Helical" evidence="1">
    <location>
        <begin position="71"/>
        <end position="88"/>
    </location>
</feature>
<dbReference type="AlphaFoldDB" id="U6LVV8"/>
<evidence type="ECO:0008006" key="4">
    <source>
        <dbReference type="Google" id="ProtNLM"/>
    </source>
</evidence>
<keyword evidence="1" id="KW-1133">Transmembrane helix</keyword>
<protein>
    <recommendedName>
        <fullName evidence="4">SAG family member</fullName>
    </recommendedName>
</protein>
<evidence type="ECO:0000313" key="3">
    <source>
        <dbReference type="Proteomes" id="UP000030750"/>
    </source>
</evidence>
<accession>U6LVV8</accession>
<dbReference type="VEuPathDB" id="ToxoDB:EBH_0045840"/>
<name>U6LVV8_9EIME</name>